<dbReference type="Pfam" id="PF07676">
    <property type="entry name" value="PD40"/>
    <property type="match status" value="4"/>
</dbReference>
<dbReference type="SUPFAM" id="SSF51338">
    <property type="entry name" value="Composite domain of metallo-dependent hydrolases"/>
    <property type="match status" value="1"/>
</dbReference>
<feature type="chain" id="PRO_5047263416" evidence="2">
    <location>
        <begin position="24"/>
        <end position="1072"/>
    </location>
</feature>
<keyword evidence="2" id="KW-0732">Signal</keyword>
<dbReference type="EMBL" id="JBHRSL010000006">
    <property type="protein sequence ID" value="MFC3051954.1"/>
    <property type="molecule type" value="Genomic_DNA"/>
</dbReference>
<evidence type="ECO:0000256" key="2">
    <source>
        <dbReference type="SAM" id="SignalP"/>
    </source>
</evidence>
<reference evidence="5" key="1">
    <citation type="journal article" date="2019" name="Int. J. Syst. Evol. Microbiol.">
        <title>The Global Catalogue of Microorganisms (GCM) 10K type strain sequencing project: providing services to taxonomists for standard genome sequencing and annotation.</title>
        <authorList>
            <consortium name="The Broad Institute Genomics Platform"/>
            <consortium name="The Broad Institute Genome Sequencing Center for Infectious Disease"/>
            <person name="Wu L."/>
            <person name="Ma J."/>
        </authorList>
    </citation>
    <scope>NUCLEOTIDE SEQUENCE [LARGE SCALE GENOMIC DNA]</scope>
    <source>
        <strain evidence="5">KCTC 62164</strain>
    </source>
</reference>
<organism evidence="4 5">
    <name type="scientific">Kordiimonas pumila</name>
    <dbReference type="NCBI Taxonomy" id="2161677"/>
    <lineage>
        <taxon>Bacteria</taxon>
        <taxon>Pseudomonadati</taxon>
        <taxon>Pseudomonadota</taxon>
        <taxon>Alphaproteobacteria</taxon>
        <taxon>Kordiimonadales</taxon>
        <taxon>Kordiimonadaceae</taxon>
        <taxon>Kordiimonas</taxon>
    </lineage>
</organism>
<dbReference type="InterPro" id="IPR011042">
    <property type="entry name" value="6-blade_b-propeller_TolB-like"/>
</dbReference>
<dbReference type="RefSeq" id="WP_194215370.1">
    <property type="nucleotide sequence ID" value="NZ_CP061205.1"/>
</dbReference>
<dbReference type="Gene3D" id="2.120.10.30">
    <property type="entry name" value="TolB, C-terminal domain"/>
    <property type="match status" value="2"/>
</dbReference>
<dbReference type="InterPro" id="IPR011059">
    <property type="entry name" value="Metal-dep_hydrolase_composite"/>
</dbReference>
<dbReference type="InterPro" id="IPR006680">
    <property type="entry name" value="Amidohydro-rel"/>
</dbReference>
<proteinExistence type="inferred from homology"/>
<evidence type="ECO:0000313" key="5">
    <source>
        <dbReference type="Proteomes" id="UP001595444"/>
    </source>
</evidence>
<comment type="similarity">
    <text evidence="1">Belongs to the TolB family.</text>
</comment>
<dbReference type="PANTHER" id="PTHR36842:SF1">
    <property type="entry name" value="PROTEIN TOLB"/>
    <property type="match status" value="1"/>
</dbReference>
<dbReference type="InterPro" id="IPR011659">
    <property type="entry name" value="WD40"/>
</dbReference>
<keyword evidence="5" id="KW-1185">Reference proteome</keyword>
<sequence length="1072" mass="116856">MALHNRFTAVLAGLLATVSFNQAGVAADAVDAGKNLQFTTDQATWMSLDVSPNGKEILVDVLGDIYTLDVRGGAAKPVLTGKAFEGHPVFSPDGKKFAFISDRDGSNNLWIANVDGSGLKKLSHDDGAMLYASPNWSADGQYVYVSKAPYSLLAFEVFMFHVDGGAGVKLTKAQPNGTESFDDRTNALGIVASPDGRYVYYATKQGSTWSEHKLPHWSIVRRDLQTGVVDTIIPATGGAMEPALSHDGKKIVYASREGQTTGLRLRDLETGNDTSLIARVDRDGHYGGYYMGLIPRYAFTPDDKALILSVDGKIKRFDMAERTLTDIPFSVQVDVKLGSQTRVAQKVETGPVKARIIQAPKLSPDGRSIVFTALGQLYVMDLKDGAKPRRVAATAGDIFQPNWSPDGKSLVYVTWSAAEGGHVWSIAANGTSKPKQLTKASAYYTEPVVSPDGKAVVFLQASHYDRLRSTSEIWAVYATDIVQVPFSGGPSKLVLHAKGIHAPHFSTVDQNRIQFYGASGLSSVRLDGVDLRQQVSVTEVSRSQYTGYPVPVSEVRIRPQGDWALAKTSSSDLYLVNVPPLNGEAPVINLASPSVALFKLTDIGADYFDWAKDGEVITWSVGASFYQINLADIDFSKHEPVQGKADKYTAVVEIPRDVPEGVLVLRGATAITMKGDEIIENADVIVTNNRITAVGEVGSLAAPEGAEVLDITGKYIVPGFIDTHAHWFSIRRELLEKNHWNFLANLAYGVTSGLDVQTFTVDTFSYQDMIDAGMMLGPRAFSTGPGVFVNSDIHSKADAVNVLTRYRDYYRTRNIKAYMVGDREQRGFMLEGAREVGMMPTTEGASDLRLNLTHALDGFSGNEHNLPVTPIHKDVITLFAESRIAYTPTLTVLYGGPLTLDDMIIRHDPAGSEKLQRFMPSHMIESVFSDRKWIRTKDHAYPQFAADAIAIQRAGGLVGMGSHGEVQGLGYHWEMEAYASGGATPHEVLMAATIGSSEVIGRKDDLGSIEAGKLADMVILNENPLSDIKNTKSIEFVMKNGRLYNDDTLDEVWPTPKKLAPTWYMKKAVDTE</sequence>
<accession>A0ABV7D4L6</accession>
<evidence type="ECO:0000259" key="3">
    <source>
        <dbReference type="Pfam" id="PF01979"/>
    </source>
</evidence>
<dbReference type="Gene3D" id="2.30.40.10">
    <property type="entry name" value="Urease, subunit C, domain 1"/>
    <property type="match status" value="2"/>
</dbReference>
<dbReference type="Pfam" id="PF01979">
    <property type="entry name" value="Amidohydro_1"/>
    <property type="match status" value="1"/>
</dbReference>
<feature type="domain" description="Amidohydrolase-related" evidence="3">
    <location>
        <begin position="978"/>
        <end position="1043"/>
    </location>
</feature>
<dbReference type="PANTHER" id="PTHR36842">
    <property type="entry name" value="PROTEIN TOLB HOMOLOG"/>
    <property type="match status" value="1"/>
</dbReference>
<gene>
    <name evidence="4" type="ORF">ACFOKA_08555</name>
</gene>
<name>A0ABV7D4L6_9PROT</name>
<feature type="signal peptide" evidence="2">
    <location>
        <begin position="1"/>
        <end position="23"/>
    </location>
</feature>
<dbReference type="Proteomes" id="UP001595444">
    <property type="component" value="Unassembled WGS sequence"/>
</dbReference>
<evidence type="ECO:0000256" key="1">
    <source>
        <dbReference type="ARBA" id="ARBA00009820"/>
    </source>
</evidence>
<dbReference type="InterPro" id="IPR032466">
    <property type="entry name" value="Metal_Hydrolase"/>
</dbReference>
<comment type="caution">
    <text evidence="4">The sequence shown here is derived from an EMBL/GenBank/DDBJ whole genome shotgun (WGS) entry which is preliminary data.</text>
</comment>
<dbReference type="SUPFAM" id="SSF51556">
    <property type="entry name" value="Metallo-dependent hydrolases"/>
    <property type="match status" value="1"/>
</dbReference>
<dbReference type="SUPFAM" id="SSF69304">
    <property type="entry name" value="Tricorn protease N-terminal domain"/>
    <property type="match status" value="2"/>
</dbReference>
<evidence type="ECO:0000313" key="4">
    <source>
        <dbReference type="EMBL" id="MFC3051954.1"/>
    </source>
</evidence>
<protein>
    <submittedName>
        <fullName evidence="4">Amidohydrolase family protein</fullName>
    </submittedName>
</protein>